<sequence length="135" mass="15133">MARPKNLRKIENPPPVKGFHPTGADSAEQLVIINLEEYESIRLCDFLSLSQEEAAVKMGVSRPTLTRIYSIARKKVAEAFVTGKGIVFEGGKVYFDSDWYKCIRCSSLFNNFLHSDSPHCSLCGSLEIRPYSDSI</sequence>
<reference evidence="3" key="1">
    <citation type="submission" date="2019-08" db="EMBL/GenBank/DDBJ databases">
        <authorList>
            <person name="Kucharzyk K."/>
            <person name="Murdoch R.W."/>
            <person name="Higgins S."/>
            <person name="Loffler F."/>
        </authorList>
    </citation>
    <scope>NUCLEOTIDE SEQUENCE</scope>
</reference>
<organism evidence="3">
    <name type="scientific">bioreactor metagenome</name>
    <dbReference type="NCBI Taxonomy" id="1076179"/>
    <lineage>
        <taxon>unclassified sequences</taxon>
        <taxon>metagenomes</taxon>
        <taxon>ecological metagenomes</taxon>
    </lineage>
</organism>
<evidence type="ECO:0000256" key="1">
    <source>
        <dbReference type="ARBA" id="ARBA00009350"/>
    </source>
</evidence>
<dbReference type="Pfam" id="PF02001">
    <property type="entry name" value="DUF134"/>
    <property type="match status" value="1"/>
</dbReference>
<dbReference type="HAMAP" id="MF_00674">
    <property type="entry name" value="UPF0251"/>
    <property type="match status" value="1"/>
</dbReference>
<dbReference type="AlphaFoldDB" id="A0A645D9L9"/>
<gene>
    <name evidence="3" type="ORF">SDC9_132970</name>
</gene>
<accession>A0A645D9L9</accession>
<dbReference type="CDD" id="cd00093">
    <property type="entry name" value="HTH_XRE"/>
    <property type="match status" value="1"/>
</dbReference>
<dbReference type="EMBL" id="VSSQ01034068">
    <property type="protein sequence ID" value="MPM85887.1"/>
    <property type="molecule type" value="Genomic_DNA"/>
</dbReference>
<comment type="caution">
    <text evidence="3">The sequence shown here is derived from an EMBL/GenBank/DDBJ whole genome shotgun (WGS) entry which is preliminary data.</text>
</comment>
<evidence type="ECO:0000256" key="2">
    <source>
        <dbReference type="SAM" id="MobiDB-lite"/>
    </source>
</evidence>
<dbReference type="PANTHER" id="PTHR37478">
    <property type="match status" value="1"/>
</dbReference>
<evidence type="ECO:0000313" key="3">
    <source>
        <dbReference type="EMBL" id="MPM85887.1"/>
    </source>
</evidence>
<proteinExistence type="inferred from homology"/>
<name>A0A645D9L9_9ZZZZ</name>
<dbReference type="InterPro" id="IPR001387">
    <property type="entry name" value="Cro/C1-type_HTH"/>
</dbReference>
<dbReference type="InterPro" id="IPR002852">
    <property type="entry name" value="UPF0251"/>
</dbReference>
<comment type="similarity">
    <text evidence="1">Belongs to the UPF0251 family.</text>
</comment>
<dbReference type="PANTHER" id="PTHR37478:SF2">
    <property type="entry name" value="UPF0251 PROTEIN TK0562"/>
    <property type="match status" value="1"/>
</dbReference>
<feature type="region of interest" description="Disordered" evidence="2">
    <location>
        <begin position="1"/>
        <end position="22"/>
    </location>
</feature>
<protein>
    <submittedName>
        <fullName evidence="3">Uncharacterized protein</fullName>
    </submittedName>
</protein>